<dbReference type="InterPro" id="IPR052985">
    <property type="entry name" value="CoA-trans_III_biosynth/detox"/>
</dbReference>
<dbReference type="PANTHER" id="PTHR48229">
    <property type="entry name" value="CAIB/BAIF FAMILY ENZYME (AFU_ORTHOLOGUE AFUA_1G05360)-RELATED"/>
    <property type="match status" value="1"/>
</dbReference>
<dbReference type="InterPro" id="IPR023606">
    <property type="entry name" value="CoA-Trfase_III_dom_1_sf"/>
</dbReference>
<evidence type="ECO:0000256" key="1">
    <source>
        <dbReference type="ARBA" id="ARBA00008383"/>
    </source>
</evidence>
<dbReference type="GO" id="GO:0003824">
    <property type="term" value="F:catalytic activity"/>
    <property type="evidence" value="ECO:0007669"/>
    <property type="project" value="InterPro"/>
</dbReference>
<dbReference type="Proteomes" id="UP001203852">
    <property type="component" value="Unassembled WGS sequence"/>
</dbReference>
<accession>A0AAN6DLX0</accession>
<protein>
    <submittedName>
        <fullName evidence="2">CoA-transferase family III domain-containing protein</fullName>
    </submittedName>
</protein>
<comment type="similarity">
    <text evidence="1">Belongs to the CoA-transferase III family.</text>
</comment>
<dbReference type="Pfam" id="PF02515">
    <property type="entry name" value="CoA_transf_3"/>
    <property type="match status" value="1"/>
</dbReference>
<dbReference type="PANTHER" id="PTHR48229:SF2">
    <property type="entry name" value="CAIB_BAIF FAMILY PROTEIN"/>
    <property type="match status" value="1"/>
</dbReference>
<organism evidence="2 3">
    <name type="scientific">Exophiala viscosa</name>
    <dbReference type="NCBI Taxonomy" id="2486360"/>
    <lineage>
        <taxon>Eukaryota</taxon>
        <taxon>Fungi</taxon>
        <taxon>Dikarya</taxon>
        <taxon>Ascomycota</taxon>
        <taxon>Pezizomycotina</taxon>
        <taxon>Eurotiomycetes</taxon>
        <taxon>Chaetothyriomycetidae</taxon>
        <taxon>Chaetothyriales</taxon>
        <taxon>Herpotrichiellaceae</taxon>
        <taxon>Exophiala</taxon>
    </lineage>
</organism>
<comment type="caution">
    <text evidence="2">The sequence shown here is derived from an EMBL/GenBank/DDBJ whole genome shotgun (WGS) entry which is preliminary data.</text>
</comment>
<dbReference type="SUPFAM" id="SSF89796">
    <property type="entry name" value="CoA-transferase family III (CaiB/BaiF)"/>
    <property type="match status" value="2"/>
</dbReference>
<evidence type="ECO:0000313" key="2">
    <source>
        <dbReference type="EMBL" id="KAI1607947.1"/>
    </source>
</evidence>
<dbReference type="InterPro" id="IPR003673">
    <property type="entry name" value="CoA-Trfase_fam_III"/>
</dbReference>
<reference evidence="2" key="1">
    <citation type="journal article" date="2022" name="bioRxiv">
        <title>Deciphering the potential niche of two novel black yeast fungi from a biological soil crust based on their genomes, phenotypes, and melanin regulation.</title>
        <authorList>
            <consortium name="DOE Joint Genome Institute"/>
            <person name="Carr E.C."/>
            <person name="Barton Q."/>
            <person name="Grambo S."/>
            <person name="Sullivan M."/>
            <person name="Renfro C.M."/>
            <person name="Kuo A."/>
            <person name="Pangilinan J."/>
            <person name="Lipzen A."/>
            <person name="Keymanesh K."/>
            <person name="Savage E."/>
            <person name="Barry K."/>
            <person name="Grigoriev I.V."/>
            <person name="Riekhof W.R."/>
            <person name="Harris S.S."/>
        </authorList>
    </citation>
    <scope>NUCLEOTIDE SEQUENCE</scope>
    <source>
        <strain evidence="2">JF 03-4F</strain>
    </source>
</reference>
<dbReference type="Gene3D" id="3.40.50.10540">
    <property type="entry name" value="Crotonobetainyl-coa:carnitine coa-transferase, domain 1"/>
    <property type="match status" value="1"/>
</dbReference>
<keyword evidence="3" id="KW-1185">Reference proteome</keyword>
<sequence>MGVVKVADYQGDADSYSVPEQTRKVFEEGILRNPLNANDLPRGYEEYSRKITFKGSDFPSLAINWRFAESISALKGLEAVFLNALLVEKYGVEPQEIVVDTDHAQLFAMSCFFWTIDPHGENTISGQTLGKKDSAQLYPLFKNCDYHDWLQPLHRGQATNIFKTKDGRFFHIHGSLDPVPMLDFFGFPHHKPEVKTFEEAIVPFAEAVAQYDSEELEKKVSKEVKAAGTICWTPDEYANSEHGKANAHVGLYEIYETPNPAQKPVWWHSTPQTGVARPLAGLKVVDLTRVIAAPAVTRGLAEWGASVMRVTAPHVPDASQLHPDLHWGKWNAHLDLRHEQDREILKGLILEADVVVQGYRPGVMEKYGFGCADIIQLCKDRERGIIVARENCYGYHGPWSFRSGWQQISDANSGVSMEFGRAMGNDEPVTPVLPNSDYCTGVAGLCGIVDAIIRRGQRGGSWQVDIALNYYSQWLVNSVGTYPPQVWDRLWTQNGRPVFRHYHNMFQIIPSYMRQLRENSADKLFKDEFFVERESGAIGKTVRFVAPILAFPEGKVKLGFNVGTRGNGVDQPRWPDDLMTEVVV</sequence>
<name>A0AAN6DLX0_9EURO</name>
<dbReference type="EMBL" id="MU404365">
    <property type="protein sequence ID" value="KAI1607947.1"/>
    <property type="molecule type" value="Genomic_DNA"/>
</dbReference>
<evidence type="ECO:0000313" key="3">
    <source>
        <dbReference type="Proteomes" id="UP001203852"/>
    </source>
</evidence>
<proteinExistence type="inferred from homology"/>
<gene>
    <name evidence="2" type="ORF">EDD36DRAFT_483403</name>
</gene>
<dbReference type="AlphaFoldDB" id="A0AAN6DLX0"/>